<evidence type="ECO:0000256" key="5">
    <source>
        <dbReference type="ARBA" id="ARBA00022692"/>
    </source>
</evidence>
<evidence type="ECO:0000256" key="4">
    <source>
        <dbReference type="ARBA" id="ARBA00022679"/>
    </source>
</evidence>
<keyword evidence="4" id="KW-0808">Transferase</keyword>
<evidence type="ECO:0000256" key="8">
    <source>
        <dbReference type="SAM" id="Phobius"/>
    </source>
</evidence>
<keyword evidence="7 8" id="KW-0472">Membrane</keyword>
<feature type="transmembrane region" description="Helical" evidence="8">
    <location>
        <begin position="163"/>
        <end position="183"/>
    </location>
</feature>
<comment type="similarity">
    <text evidence="3">Belongs to the wax synthase family.</text>
</comment>
<comment type="pathway">
    <text evidence="2">Secondary metabolite biosynthesis.</text>
</comment>
<dbReference type="AlphaFoldDB" id="A0A2T4C697"/>
<evidence type="ECO:0000313" key="10">
    <source>
        <dbReference type="EMBL" id="PTB77091.1"/>
    </source>
</evidence>
<evidence type="ECO:0000256" key="2">
    <source>
        <dbReference type="ARBA" id="ARBA00005179"/>
    </source>
</evidence>
<evidence type="ECO:0000259" key="9">
    <source>
        <dbReference type="Pfam" id="PF13813"/>
    </source>
</evidence>
<dbReference type="PANTHER" id="PTHR31595">
    <property type="entry name" value="LONG-CHAIN-ALCOHOL O-FATTY-ACYLTRANSFERASE 3-RELATED"/>
    <property type="match status" value="1"/>
</dbReference>
<dbReference type="Pfam" id="PF13813">
    <property type="entry name" value="MBOAT_2"/>
    <property type="match status" value="1"/>
</dbReference>
<dbReference type="OrthoDB" id="1077582at2759"/>
<dbReference type="GO" id="GO:0016020">
    <property type="term" value="C:membrane"/>
    <property type="evidence" value="ECO:0007669"/>
    <property type="project" value="UniProtKB-SubCell"/>
</dbReference>
<evidence type="ECO:0000256" key="6">
    <source>
        <dbReference type="ARBA" id="ARBA00022989"/>
    </source>
</evidence>
<evidence type="ECO:0000256" key="7">
    <source>
        <dbReference type="ARBA" id="ARBA00023136"/>
    </source>
</evidence>
<evidence type="ECO:0000313" key="11">
    <source>
        <dbReference type="Proteomes" id="UP000240760"/>
    </source>
</evidence>
<evidence type="ECO:0000256" key="1">
    <source>
        <dbReference type="ARBA" id="ARBA00004141"/>
    </source>
</evidence>
<sequence length="236" mass="27325">MWLFHQLSAALTTRALRSLHVTSHDFALPNQGIIPRLAARGLSIRGVVSVHWIWTSYTVLSGAHDILAIMFVSLLGWDGPEEWPPLFGSAVEAYSLRRFWSKFWHQLHSRTCEPLMPPFLRARSQRRRKKHDFLRNSLRALWIFCLSAMFHALSNWVTFRKGYAALELRFFLCNFGVCLLETVGERAMGGFMKPAHRKLTRPAGYAWVLFVFVCLVPGWKYPVMVEKALNALERYM</sequence>
<dbReference type="EMBL" id="KZ679131">
    <property type="protein sequence ID" value="PTB77091.1"/>
    <property type="molecule type" value="Genomic_DNA"/>
</dbReference>
<keyword evidence="5 8" id="KW-0812">Transmembrane</keyword>
<dbReference type="GO" id="GO:0006629">
    <property type="term" value="P:lipid metabolic process"/>
    <property type="evidence" value="ECO:0007669"/>
    <property type="project" value="InterPro"/>
</dbReference>
<dbReference type="InterPro" id="IPR032805">
    <property type="entry name" value="Wax_synthase_dom"/>
</dbReference>
<keyword evidence="6 8" id="KW-1133">Transmembrane helix</keyword>
<keyword evidence="11" id="KW-1185">Reference proteome</keyword>
<dbReference type="InterPro" id="IPR044851">
    <property type="entry name" value="Wax_synthase"/>
</dbReference>
<dbReference type="STRING" id="983965.A0A2T4C697"/>
<dbReference type="Proteomes" id="UP000240760">
    <property type="component" value="Unassembled WGS sequence"/>
</dbReference>
<evidence type="ECO:0000256" key="3">
    <source>
        <dbReference type="ARBA" id="ARBA00007282"/>
    </source>
</evidence>
<protein>
    <recommendedName>
        <fullName evidence="9">Wax synthase domain-containing protein</fullName>
    </recommendedName>
</protein>
<reference evidence="10 11" key="1">
    <citation type="submission" date="2016-07" db="EMBL/GenBank/DDBJ databases">
        <title>Multiple horizontal gene transfer events from other fungi enriched the ability of initially mycotrophic Trichoderma (Ascomycota) to feed on dead plant biomass.</title>
        <authorList>
            <consortium name="DOE Joint Genome Institute"/>
            <person name="Aerts A."/>
            <person name="Atanasova L."/>
            <person name="Chenthamara K."/>
            <person name="Zhang J."/>
            <person name="Grujic M."/>
            <person name="Henrissat B."/>
            <person name="Kuo A."/>
            <person name="Salamov A."/>
            <person name="Lipzen A."/>
            <person name="Labutti K."/>
            <person name="Barry K."/>
            <person name="Miao Y."/>
            <person name="Rahimi M.J."/>
            <person name="Shen Q."/>
            <person name="Grigoriev I.V."/>
            <person name="Kubicek C.P."/>
            <person name="Druzhinina I.S."/>
        </authorList>
    </citation>
    <scope>NUCLEOTIDE SEQUENCE [LARGE SCALE GENOMIC DNA]</scope>
    <source>
        <strain evidence="10 11">ATCC 18648</strain>
    </source>
</reference>
<organism evidence="10 11">
    <name type="scientific">Trichoderma longibrachiatum ATCC 18648</name>
    <dbReference type="NCBI Taxonomy" id="983965"/>
    <lineage>
        <taxon>Eukaryota</taxon>
        <taxon>Fungi</taxon>
        <taxon>Dikarya</taxon>
        <taxon>Ascomycota</taxon>
        <taxon>Pezizomycotina</taxon>
        <taxon>Sordariomycetes</taxon>
        <taxon>Hypocreomycetidae</taxon>
        <taxon>Hypocreales</taxon>
        <taxon>Hypocreaceae</taxon>
        <taxon>Trichoderma</taxon>
    </lineage>
</organism>
<feature type="transmembrane region" description="Helical" evidence="8">
    <location>
        <begin position="204"/>
        <end position="221"/>
    </location>
</feature>
<dbReference type="GO" id="GO:0008374">
    <property type="term" value="F:O-acyltransferase activity"/>
    <property type="evidence" value="ECO:0007669"/>
    <property type="project" value="InterPro"/>
</dbReference>
<accession>A0A2T4C697</accession>
<feature type="domain" description="Wax synthase" evidence="9">
    <location>
        <begin position="83"/>
        <end position="173"/>
    </location>
</feature>
<gene>
    <name evidence="10" type="ORF">M440DRAFT_1332186</name>
</gene>
<name>A0A2T4C697_TRILO</name>
<proteinExistence type="inferred from homology"/>
<comment type="subcellular location">
    <subcellularLocation>
        <location evidence="1">Membrane</location>
        <topology evidence="1">Multi-pass membrane protein</topology>
    </subcellularLocation>
</comment>
<feature type="transmembrane region" description="Helical" evidence="8">
    <location>
        <begin position="136"/>
        <end position="157"/>
    </location>
</feature>
<dbReference type="PANTHER" id="PTHR31595:SF57">
    <property type="entry name" value="OS04G0481900 PROTEIN"/>
    <property type="match status" value="1"/>
</dbReference>